<accession>A0AAN8WZU6</accession>
<sequence length="165" mass="18830">MGNELQEARSSEDDMEHQPIKKMKRETNEVRHDIDGSDDEGGGWSEPGGGSSVGSYGNGNNAITTTVVITNRPVMSLLNSFRQTWKPRHNHFVRHTDVKPKDERRMTVNEIANQKMALQRVNGWKVVHLSGQVDDLVDLEGEVVERFHMLLTSLEKRTHLRKPYK</sequence>
<feature type="non-terminal residue" evidence="9">
    <location>
        <position position="165"/>
    </location>
</feature>
<feature type="domain" description="Histone deacetylase complex subunit SAP130 C-terminal" evidence="8">
    <location>
        <begin position="67"/>
        <end position="151"/>
    </location>
</feature>
<comment type="caution">
    <text evidence="9">The sequence shown here is derived from an EMBL/GenBank/DDBJ whole genome shotgun (WGS) entry which is preliminary data.</text>
</comment>
<dbReference type="EMBL" id="JAXCGZ010010828">
    <property type="protein sequence ID" value="KAK7075406.1"/>
    <property type="molecule type" value="Genomic_DNA"/>
</dbReference>
<feature type="region of interest" description="Disordered" evidence="7">
    <location>
        <begin position="1"/>
        <end position="58"/>
    </location>
</feature>
<dbReference type="InterPro" id="IPR031963">
    <property type="entry name" value="SAP130_C"/>
</dbReference>
<evidence type="ECO:0000256" key="7">
    <source>
        <dbReference type="SAM" id="MobiDB-lite"/>
    </source>
</evidence>
<evidence type="ECO:0000256" key="5">
    <source>
        <dbReference type="ARBA" id="ARBA00023163"/>
    </source>
</evidence>
<reference evidence="9 10" key="1">
    <citation type="submission" date="2023-11" db="EMBL/GenBank/DDBJ databases">
        <title>Halocaridina rubra genome assembly.</title>
        <authorList>
            <person name="Smith C."/>
        </authorList>
    </citation>
    <scope>NUCLEOTIDE SEQUENCE [LARGE SCALE GENOMIC DNA]</scope>
    <source>
        <strain evidence="9">EP-1</strain>
        <tissue evidence="9">Whole</tissue>
    </source>
</reference>
<dbReference type="PANTHER" id="PTHR13497">
    <property type="entry name" value="HISTONE DEACETYLASE COMPLEX SUBUNIT SAP130"/>
    <property type="match status" value="1"/>
</dbReference>
<comment type="similarity">
    <text evidence="2">Belongs to the SAP130 family.</text>
</comment>
<proteinExistence type="inferred from homology"/>
<evidence type="ECO:0000313" key="9">
    <source>
        <dbReference type="EMBL" id="KAK7075406.1"/>
    </source>
</evidence>
<evidence type="ECO:0000313" key="10">
    <source>
        <dbReference type="Proteomes" id="UP001381693"/>
    </source>
</evidence>
<keyword evidence="4" id="KW-0805">Transcription regulation</keyword>
<dbReference type="AlphaFoldDB" id="A0AAN8WZU6"/>
<evidence type="ECO:0000256" key="2">
    <source>
        <dbReference type="ARBA" id="ARBA00007859"/>
    </source>
</evidence>
<keyword evidence="5" id="KW-0804">Transcription</keyword>
<keyword evidence="3" id="KW-0678">Repressor</keyword>
<comment type="subcellular location">
    <subcellularLocation>
        <location evidence="1">Nucleus</location>
    </subcellularLocation>
</comment>
<evidence type="ECO:0000259" key="8">
    <source>
        <dbReference type="Pfam" id="PF16014"/>
    </source>
</evidence>
<dbReference type="GO" id="GO:0070822">
    <property type="term" value="C:Sin3-type complex"/>
    <property type="evidence" value="ECO:0007669"/>
    <property type="project" value="TreeGrafter"/>
</dbReference>
<gene>
    <name evidence="9" type="ORF">SK128_011501</name>
</gene>
<keyword evidence="10" id="KW-1185">Reference proteome</keyword>
<protein>
    <recommendedName>
        <fullName evidence="8">Histone deacetylase complex subunit SAP130 C-terminal domain-containing protein</fullName>
    </recommendedName>
</protein>
<dbReference type="Proteomes" id="UP001381693">
    <property type="component" value="Unassembled WGS sequence"/>
</dbReference>
<dbReference type="PANTHER" id="PTHR13497:SF3">
    <property type="entry name" value="HISTONE DEACETYLASE COMPLEX SUBUNIT SAP130"/>
    <property type="match status" value="1"/>
</dbReference>
<organism evidence="9 10">
    <name type="scientific">Halocaridina rubra</name>
    <name type="common">Hawaiian red shrimp</name>
    <dbReference type="NCBI Taxonomy" id="373956"/>
    <lineage>
        <taxon>Eukaryota</taxon>
        <taxon>Metazoa</taxon>
        <taxon>Ecdysozoa</taxon>
        <taxon>Arthropoda</taxon>
        <taxon>Crustacea</taxon>
        <taxon>Multicrustacea</taxon>
        <taxon>Malacostraca</taxon>
        <taxon>Eumalacostraca</taxon>
        <taxon>Eucarida</taxon>
        <taxon>Decapoda</taxon>
        <taxon>Pleocyemata</taxon>
        <taxon>Caridea</taxon>
        <taxon>Atyoidea</taxon>
        <taxon>Atyidae</taxon>
        <taxon>Halocaridina</taxon>
    </lineage>
</organism>
<name>A0AAN8WZU6_HALRR</name>
<evidence type="ECO:0000256" key="1">
    <source>
        <dbReference type="ARBA" id="ARBA00004123"/>
    </source>
</evidence>
<dbReference type="Pfam" id="PF16014">
    <property type="entry name" value="SAP130_C"/>
    <property type="match status" value="1"/>
</dbReference>
<feature type="compositionally biased region" description="Gly residues" evidence="7">
    <location>
        <begin position="42"/>
        <end position="52"/>
    </location>
</feature>
<keyword evidence="6" id="KW-0539">Nucleus</keyword>
<dbReference type="GO" id="GO:0000122">
    <property type="term" value="P:negative regulation of transcription by RNA polymerase II"/>
    <property type="evidence" value="ECO:0007669"/>
    <property type="project" value="TreeGrafter"/>
</dbReference>
<evidence type="ECO:0000256" key="4">
    <source>
        <dbReference type="ARBA" id="ARBA00023015"/>
    </source>
</evidence>
<dbReference type="InterPro" id="IPR024137">
    <property type="entry name" value="His_deAcase_cplx_SAP130"/>
</dbReference>
<evidence type="ECO:0000256" key="6">
    <source>
        <dbReference type="ARBA" id="ARBA00023242"/>
    </source>
</evidence>
<feature type="compositionally biased region" description="Basic and acidic residues" evidence="7">
    <location>
        <begin position="1"/>
        <end position="35"/>
    </location>
</feature>
<evidence type="ECO:0000256" key="3">
    <source>
        <dbReference type="ARBA" id="ARBA00022491"/>
    </source>
</evidence>